<dbReference type="GO" id="GO:0045333">
    <property type="term" value="P:cellular respiration"/>
    <property type="evidence" value="ECO:0007669"/>
    <property type="project" value="InterPro"/>
</dbReference>
<protein>
    <submittedName>
        <fullName evidence="3">Type II toxin-antitoxin system RatA family toxin</fullName>
    </submittedName>
</protein>
<dbReference type="InterPro" id="IPR023393">
    <property type="entry name" value="START-like_dom_sf"/>
</dbReference>
<accession>A0A858PXV0</accession>
<dbReference type="InterPro" id="IPR005031">
    <property type="entry name" value="COQ10_START"/>
</dbReference>
<evidence type="ECO:0000313" key="4">
    <source>
        <dbReference type="Proteomes" id="UP000500930"/>
    </source>
</evidence>
<proteinExistence type="inferred from homology"/>
<comment type="similarity">
    <text evidence="1">Belongs to the ribosome association toxin RatA family.</text>
</comment>
<dbReference type="KEGG" id="aplt:ANPL_01490"/>
<feature type="domain" description="Coenzyme Q-binding protein COQ10 START" evidence="2">
    <location>
        <begin position="3"/>
        <end position="132"/>
    </location>
</feature>
<dbReference type="Gene3D" id="3.30.530.20">
    <property type="match status" value="1"/>
</dbReference>
<organism evidence="3 4">
    <name type="scientific">Anaplasma platys</name>
    <dbReference type="NCBI Taxonomy" id="949"/>
    <lineage>
        <taxon>Bacteria</taxon>
        <taxon>Pseudomonadati</taxon>
        <taxon>Pseudomonadota</taxon>
        <taxon>Alphaproteobacteria</taxon>
        <taxon>Rickettsiales</taxon>
        <taxon>Anaplasmataceae</taxon>
        <taxon>Anaplasma</taxon>
    </lineage>
</organism>
<name>A0A858PXV0_9RICK</name>
<evidence type="ECO:0000313" key="3">
    <source>
        <dbReference type="EMBL" id="QJC27405.1"/>
    </source>
</evidence>
<dbReference type="AlphaFoldDB" id="A0A858PXV0"/>
<dbReference type="PANTHER" id="PTHR12901">
    <property type="entry name" value="SPERM PROTEIN HOMOLOG"/>
    <property type="match status" value="1"/>
</dbReference>
<evidence type="ECO:0000256" key="1">
    <source>
        <dbReference type="ARBA" id="ARBA00008918"/>
    </source>
</evidence>
<sequence>MLNFPAEALFSVVLDVERYPEFLPWCKSVVVLSRKQEFMLVELVAGFMSLEGKYTSRVSYSAPSETKPGYIRARSEDGVFRSLNCEWLFTPSGNGATVVKFDVGFSFKSSVLQFAFDMASTAVKSHITSAFRKRAYQLLG</sequence>
<dbReference type="PANTHER" id="PTHR12901:SF10">
    <property type="entry name" value="COENZYME Q-BINDING PROTEIN COQ10, MITOCHONDRIAL"/>
    <property type="match status" value="1"/>
</dbReference>
<gene>
    <name evidence="3" type="ORF">ANPL_01490</name>
</gene>
<keyword evidence="4" id="KW-1185">Reference proteome</keyword>
<dbReference type="Proteomes" id="UP000500930">
    <property type="component" value="Chromosome"/>
</dbReference>
<reference evidence="3 4" key="1">
    <citation type="journal article" date="2020" name="Pathogens">
        <title>First Whole Genome Sequence of Anaplasma platys, an Obligate Intracellular Rickettsial Pathogen of Dogs.</title>
        <authorList>
            <person name="Llanes A."/>
            <person name="Rajeev S."/>
        </authorList>
    </citation>
    <scope>NUCLEOTIDE SEQUENCE [LARGE SCALE GENOMIC DNA]</scope>
    <source>
        <strain evidence="3 4">S3</strain>
    </source>
</reference>
<evidence type="ECO:0000259" key="2">
    <source>
        <dbReference type="Pfam" id="PF03364"/>
    </source>
</evidence>
<dbReference type="SUPFAM" id="SSF55961">
    <property type="entry name" value="Bet v1-like"/>
    <property type="match status" value="1"/>
</dbReference>
<dbReference type="InterPro" id="IPR044996">
    <property type="entry name" value="COQ10-like"/>
</dbReference>
<dbReference type="GO" id="GO:0048039">
    <property type="term" value="F:ubiquinone binding"/>
    <property type="evidence" value="ECO:0007669"/>
    <property type="project" value="InterPro"/>
</dbReference>
<dbReference type="EMBL" id="CP046391">
    <property type="protein sequence ID" value="QJC27405.1"/>
    <property type="molecule type" value="Genomic_DNA"/>
</dbReference>
<dbReference type="CDD" id="cd07813">
    <property type="entry name" value="COQ10p_like"/>
    <property type="match status" value="1"/>
</dbReference>
<dbReference type="Pfam" id="PF03364">
    <property type="entry name" value="Polyketide_cyc"/>
    <property type="match status" value="1"/>
</dbReference>